<comment type="caution">
    <text evidence="7">The sequence shown here is derived from an EMBL/GenBank/DDBJ whole genome shotgun (WGS) entry which is preliminary data.</text>
</comment>
<dbReference type="Gene3D" id="3.30.470.10">
    <property type="match status" value="1"/>
</dbReference>
<proteinExistence type="inferred from homology"/>
<dbReference type="GO" id="GO:0004084">
    <property type="term" value="F:branched-chain-amino-acid transaminase activity"/>
    <property type="evidence" value="ECO:0007669"/>
    <property type="project" value="InterPro"/>
</dbReference>
<evidence type="ECO:0000256" key="3">
    <source>
        <dbReference type="ARBA" id="ARBA00022576"/>
    </source>
</evidence>
<gene>
    <name evidence="7" type="ORF">JX265_010840</name>
</gene>
<feature type="modified residue" description="N6-(pyridoxal phosphate)lysine" evidence="6">
    <location>
        <position position="199"/>
    </location>
</feature>
<dbReference type="InterPro" id="IPR036038">
    <property type="entry name" value="Aminotransferase-like"/>
</dbReference>
<dbReference type="AlphaFoldDB" id="A0A9P9WDA2"/>
<accession>A0A9P9WDA2</accession>
<dbReference type="SUPFAM" id="SSF56752">
    <property type="entry name" value="D-aminoacid aminotransferase-like PLP-dependent enzymes"/>
    <property type="match status" value="1"/>
</dbReference>
<sequence>MAPITQITPPSPKEGIDWTNVSGQYLPLNGHIEVRFRASTGKWDTPTLVEGTNISVSGLSPGLNYGQQCYEGLKAFRTASTETKQEEIHVFRPAFHAARMTRSAMSICLPPPSEELFLECIRQAVAQNAEYVPPADSSSFLYIRPVLFGASTGLWGPCDEAIFAVYVQPANPHHGVGAVSGIVCEEFDRSAPRGMGSFKVGGNYAPVWRHAAKAMKLGFGIMLHLDSATHSLVEEFSTSGFLGHKMTVDGQHVLVIPASDSAIESATSDALATIARRQGWMVEQAQLPFSSLGNLDEVIACGTAAAAVPIRSLTRMSTNEKFEFGSDHKRWNLIQLAVTVDSIQRGKSIDEERWCWTVTGFPALKSS</sequence>
<dbReference type="EMBL" id="JAFIMR010000037">
    <property type="protein sequence ID" value="KAI1858172.1"/>
    <property type="molecule type" value="Genomic_DNA"/>
</dbReference>
<evidence type="ECO:0000256" key="2">
    <source>
        <dbReference type="ARBA" id="ARBA00009320"/>
    </source>
</evidence>
<dbReference type="InterPro" id="IPR043131">
    <property type="entry name" value="BCAT-like_N"/>
</dbReference>
<dbReference type="GO" id="GO:0009081">
    <property type="term" value="P:branched-chain amino acid metabolic process"/>
    <property type="evidence" value="ECO:0007669"/>
    <property type="project" value="InterPro"/>
</dbReference>
<dbReference type="PANTHER" id="PTHR42825:SF2">
    <property type="entry name" value="BRANCHED-CHAIN-AMINO-ACID AMINOTRANSFERASE 3, CHLOROPLASTIC-RELATED"/>
    <property type="match status" value="1"/>
</dbReference>
<evidence type="ECO:0000256" key="5">
    <source>
        <dbReference type="ARBA" id="ARBA00022898"/>
    </source>
</evidence>
<keyword evidence="5" id="KW-0663">Pyridoxal phosphate</keyword>
<dbReference type="Proteomes" id="UP000829685">
    <property type="component" value="Unassembled WGS sequence"/>
</dbReference>
<keyword evidence="4" id="KW-0808">Transferase</keyword>
<evidence type="ECO:0000256" key="6">
    <source>
        <dbReference type="PIRSR" id="PIRSR006468-1"/>
    </source>
</evidence>
<keyword evidence="8" id="KW-1185">Reference proteome</keyword>
<evidence type="ECO:0000313" key="8">
    <source>
        <dbReference type="Proteomes" id="UP000829685"/>
    </source>
</evidence>
<evidence type="ECO:0000256" key="4">
    <source>
        <dbReference type="ARBA" id="ARBA00022679"/>
    </source>
</evidence>
<comment type="similarity">
    <text evidence="2">Belongs to the class-IV pyridoxal-phosphate-dependent aminotransferase family.</text>
</comment>
<dbReference type="PIRSF" id="PIRSF006468">
    <property type="entry name" value="BCAT1"/>
    <property type="match status" value="1"/>
</dbReference>
<organism evidence="7 8">
    <name type="scientific">Neoarthrinium moseri</name>
    <dbReference type="NCBI Taxonomy" id="1658444"/>
    <lineage>
        <taxon>Eukaryota</taxon>
        <taxon>Fungi</taxon>
        <taxon>Dikarya</taxon>
        <taxon>Ascomycota</taxon>
        <taxon>Pezizomycotina</taxon>
        <taxon>Sordariomycetes</taxon>
        <taxon>Xylariomycetidae</taxon>
        <taxon>Amphisphaeriales</taxon>
        <taxon>Apiosporaceae</taxon>
        <taxon>Neoarthrinium</taxon>
    </lineage>
</organism>
<dbReference type="PANTHER" id="PTHR42825">
    <property type="entry name" value="AMINO ACID AMINOTRANSFERASE"/>
    <property type="match status" value="1"/>
</dbReference>
<reference evidence="7" key="1">
    <citation type="submission" date="2021-03" db="EMBL/GenBank/DDBJ databases">
        <title>Revisited historic fungal species revealed as producer of novel bioactive compounds through whole genome sequencing and comparative genomics.</title>
        <authorList>
            <person name="Vignolle G.A."/>
            <person name="Hochenegger N."/>
            <person name="Mach R.L."/>
            <person name="Mach-Aigner A.R."/>
            <person name="Javad Rahimi M."/>
            <person name="Salim K.A."/>
            <person name="Chan C.M."/>
            <person name="Lim L.B.L."/>
            <person name="Cai F."/>
            <person name="Druzhinina I.S."/>
            <person name="U'Ren J.M."/>
            <person name="Derntl C."/>
        </authorList>
    </citation>
    <scope>NUCLEOTIDE SEQUENCE</scope>
    <source>
        <strain evidence="7">TUCIM 5799</strain>
    </source>
</reference>
<keyword evidence="3" id="KW-0032">Aminotransferase</keyword>
<evidence type="ECO:0000313" key="7">
    <source>
        <dbReference type="EMBL" id="KAI1858172.1"/>
    </source>
</evidence>
<dbReference type="InterPro" id="IPR043132">
    <property type="entry name" value="BCAT-like_C"/>
</dbReference>
<dbReference type="InterPro" id="IPR001544">
    <property type="entry name" value="Aminotrans_IV"/>
</dbReference>
<evidence type="ECO:0000256" key="1">
    <source>
        <dbReference type="ARBA" id="ARBA00001933"/>
    </source>
</evidence>
<dbReference type="Pfam" id="PF01063">
    <property type="entry name" value="Aminotran_4"/>
    <property type="match status" value="1"/>
</dbReference>
<protein>
    <submittedName>
        <fullName evidence="7">Uncharacterized protein</fullName>
    </submittedName>
</protein>
<dbReference type="Gene3D" id="3.20.10.10">
    <property type="entry name" value="D-amino Acid Aminotransferase, subunit A, domain 2"/>
    <property type="match status" value="1"/>
</dbReference>
<name>A0A9P9WDA2_9PEZI</name>
<dbReference type="InterPro" id="IPR005786">
    <property type="entry name" value="B_amino_transII"/>
</dbReference>
<comment type="cofactor">
    <cofactor evidence="1">
        <name>pyridoxal 5'-phosphate</name>
        <dbReference type="ChEBI" id="CHEBI:597326"/>
    </cofactor>
</comment>